<evidence type="ECO:0000256" key="5">
    <source>
        <dbReference type="ARBA" id="ARBA00023136"/>
    </source>
</evidence>
<comment type="caution">
    <text evidence="7">The sequence shown here is derived from an EMBL/GenBank/DDBJ whole genome shotgun (WGS) entry which is preliminary data.</text>
</comment>
<dbReference type="AlphaFoldDB" id="A0A2S4HKC0"/>
<keyword evidence="4 6" id="KW-1133">Transmembrane helix</keyword>
<proteinExistence type="inferred from homology"/>
<dbReference type="PANTHER" id="PTHR23427">
    <property type="entry name" value="SURFEIT LOCUS PROTEIN"/>
    <property type="match status" value="1"/>
</dbReference>
<accession>A0A2S4HKC0</accession>
<evidence type="ECO:0000256" key="4">
    <source>
        <dbReference type="ARBA" id="ARBA00022989"/>
    </source>
</evidence>
<dbReference type="RefSeq" id="WP_103682811.1">
    <property type="nucleotide sequence ID" value="NZ_PQGG01000006.1"/>
</dbReference>
<feature type="transmembrane region" description="Helical" evidence="6">
    <location>
        <begin position="12"/>
        <end position="31"/>
    </location>
</feature>
<dbReference type="PANTHER" id="PTHR23427:SF2">
    <property type="entry name" value="SURFEIT LOCUS PROTEIN 1"/>
    <property type="match status" value="1"/>
</dbReference>
<dbReference type="Pfam" id="PF02104">
    <property type="entry name" value="SURF1"/>
    <property type="match status" value="1"/>
</dbReference>
<organism evidence="7 8">
    <name type="scientific">Zhongshania marina</name>
    <dbReference type="NCBI Taxonomy" id="2304603"/>
    <lineage>
        <taxon>Bacteria</taxon>
        <taxon>Pseudomonadati</taxon>
        <taxon>Pseudomonadota</taxon>
        <taxon>Gammaproteobacteria</taxon>
        <taxon>Cellvibrionales</taxon>
        <taxon>Spongiibacteraceae</taxon>
        <taxon>Zhongshania</taxon>
    </lineage>
</organism>
<sequence length="242" mass="27023">MFKRQTLKKWGFAIVGLIAFIGFIALGNWQLERRTWKLDLIQRVEERVHAQAEAAPSPESWANITKAHDEYRKVFLTGSYVPNQDALVVAATEHGSGYWVLTPFKTQDNSVVYINRGFITQGVKASSPPAGQQQVIGLLRLSEPKGSVLRDNDPSSNRWYSRDTQALATKHNIVAAPFFIDIEKSALDNSRPLGENQQHPIGGLTIINFHNSHLVYAITWYGLAAMVVVAGLIVIREERGKS</sequence>
<dbReference type="Proteomes" id="UP000237222">
    <property type="component" value="Unassembled WGS sequence"/>
</dbReference>
<name>A0A2S4HKC0_9GAMM</name>
<protein>
    <recommendedName>
        <fullName evidence="6">SURF1-like protein</fullName>
    </recommendedName>
</protein>
<comment type="similarity">
    <text evidence="2 6">Belongs to the SURF1 family.</text>
</comment>
<evidence type="ECO:0000256" key="6">
    <source>
        <dbReference type="RuleBase" id="RU363076"/>
    </source>
</evidence>
<evidence type="ECO:0000313" key="7">
    <source>
        <dbReference type="EMBL" id="POP54438.1"/>
    </source>
</evidence>
<evidence type="ECO:0000256" key="1">
    <source>
        <dbReference type="ARBA" id="ARBA00004370"/>
    </source>
</evidence>
<evidence type="ECO:0000256" key="3">
    <source>
        <dbReference type="ARBA" id="ARBA00022692"/>
    </source>
</evidence>
<evidence type="ECO:0000256" key="2">
    <source>
        <dbReference type="ARBA" id="ARBA00007165"/>
    </source>
</evidence>
<comment type="subcellular location">
    <subcellularLocation>
        <location evidence="6">Cell membrane</location>
        <topology evidence="6">Multi-pass membrane protein</topology>
    </subcellularLocation>
    <subcellularLocation>
        <location evidence="1">Membrane</location>
    </subcellularLocation>
</comment>
<keyword evidence="6" id="KW-1003">Cell membrane</keyword>
<reference evidence="7" key="1">
    <citation type="submission" date="2018-01" db="EMBL/GenBank/DDBJ databases">
        <authorList>
            <person name="Yu X.-D."/>
        </authorList>
    </citation>
    <scope>NUCLEOTIDE SEQUENCE</scope>
    <source>
        <strain evidence="7">ZX-21</strain>
    </source>
</reference>
<dbReference type="OrthoDB" id="6079986at2"/>
<keyword evidence="3 6" id="KW-0812">Transmembrane</keyword>
<dbReference type="CDD" id="cd06662">
    <property type="entry name" value="SURF1"/>
    <property type="match status" value="1"/>
</dbReference>
<dbReference type="InterPro" id="IPR002994">
    <property type="entry name" value="Surf1/Shy1"/>
</dbReference>
<evidence type="ECO:0000313" key="8">
    <source>
        <dbReference type="Proteomes" id="UP000237222"/>
    </source>
</evidence>
<dbReference type="InterPro" id="IPR045214">
    <property type="entry name" value="Surf1/Surf4"/>
</dbReference>
<dbReference type="EMBL" id="PQGG01000006">
    <property type="protein sequence ID" value="POP54438.1"/>
    <property type="molecule type" value="Genomic_DNA"/>
</dbReference>
<gene>
    <name evidence="7" type="ORF">C0068_01945</name>
</gene>
<dbReference type="GO" id="GO:0005886">
    <property type="term" value="C:plasma membrane"/>
    <property type="evidence" value="ECO:0007669"/>
    <property type="project" value="UniProtKB-SubCell"/>
</dbReference>
<feature type="transmembrane region" description="Helical" evidence="6">
    <location>
        <begin position="214"/>
        <end position="235"/>
    </location>
</feature>
<dbReference type="PROSITE" id="PS50895">
    <property type="entry name" value="SURF1"/>
    <property type="match status" value="1"/>
</dbReference>
<keyword evidence="5 6" id="KW-0472">Membrane</keyword>